<dbReference type="Proteomes" id="UP001281614">
    <property type="component" value="Unassembled WGS sequence"/>
</dbReference>
<dbReference type="PANTHER" id="PTHR30383:SF31">
    <property type="entry name" value="SGNH HYDROLASE-TYPE ESTERASE DOMAIN-CONTAINING PROTEIN-RELATED"/>
    <property type="match status" value="1"/>
</dbReference>
<dbReference type="Gene3D" id="3.40.50.1110">
    <property type="entry name" value="SGNH hydrolase"/>
    <property type="match status" value="1"/>
</dbReference>
<dbReference type="PANTHER" id="PTHR30383">
    <property type="entry name" value="THIOESTERASE 1/PROTEASE 1/LYSOPHOSPHOLIPASE L1"/>
    <property type="match status" value="1"/>
</dbReference>
<organism evidence="2 3">
    <name type="scientific">Colletotrichum kahawae</name>
    <name type="common">Coffee berry disease fungus</name>
    <dbReference type="NCBI Taxonomy" id="34407"/>
    <lineage>
        <taxon>Eukaryota</taxon>
        <taxon>Fungi</taxon>
        <taxon>Dikarya</taxon>
        <taxon>Ascomycota</taxon>
        <taxon>Pezizomycotina</taxon>
        <taxon>Sordariomycetes</taxon>
        <taxon>Hypocreomycetidae</taxon>
        <taxon>Glomerellales</taxon>
        <taxon>Glomerellaceae</taxon>
        <taxon>Colletotrichum</taxon>
        <taxon>Colletotrichum gloeosporioides species complex</taxon>
    </lineage>
</organism>
<feature type="domain" description="SGNH hydrolase-type esterase" evidence="1">
    <location>
        <begin position="20"/>
        <end position="166"/>
    </location>
</feature>
<dbReference type="EMBL" id="VYYT01000338">
    <property type="protein sequence ID" value="KAK2741328.1"/>
    <property type="molecule type" value="Genomic_DNA"/>
</dbReference>
<dbReference type="InterPro" id="IPR013830">
    <property type="entry name" value="SGNH_hydro"/>
</dbReference>
<dbReference type="Pfam" id="PF13472">
    <property type="entry name" value="Lipase_GDSL_2"/>
    <property type="match status" value="1"/>
</dbReference>
<evidence type="ECO:0000313" key="3">
    <source>
        <dbReference type="Proteomes" id="UP001281614"/>
    </source>
</evidence>
<dbReference type="InterPro" id="IPR051532">
    <property type="entry name" value="Ester_Hydrolysis_Enzymes"/>
</dbReference>
<comment type="caution">
    <text evidence="2">The sequence shown here is derived from an EMBL/GenBank/DDBJ whole genome shotgun (WGS) entry which is preliminary data.</text>
</comment>
<name>A0AAD9Y540_COLKA</name>
<dbReference type="SUPFAM" id="SSF52266">
    <property type="entry name" value="SGNH hydrolase"/>
    <property type="match status" value="1"/>
</dbReference>
<dbReference type="InterPro" id="IPR036514">
    <property type="entry name" value="SGNH_hydro_sf"/>
</dbReference>
<reference evidence="2" key="1">
    <citation type="submission" date="2023-02" db="EMBL/GenBank/DDBJ databases">
        <title>Colletotrichum kahawae CIFC_Que2 genome sequencing and assembly.</title>
        <authorList>
            <person name="Baroncelli R."/>
        </authorList>
    </citation>
    <scope>NUCLEOTIDE SEQUENCE</scope>
    <source>
        <strain evidence="2">CIFC_Que2</strain>
    </source>
</reference>
<keyword evidence="3" id="KW-1185">Reference proteome</keyword>
<gene>
    <name evidence="2" type="ORF">CKAH01_18515</name>
</gene>
<sequence length="169" mass="18232">MAVPETMTAADKPELRILPLGASIVFGVGSSTGNGFRKPLRDALRYDGFDVNMVGTRHNGDMQDWDNEATSGAIVSEIRSYLQGSLAYKPSVVVINGGTNDCNRNIDINNIGERMRLILNDIWGAPDMANTCVMLSTILPTADATGALNRITANQQYRLLTEQLAASGK</sequence>
<protein>
    <submittedName>
        <fullName evidence="2">Killer toxin subunits alpha beta</fullName>
    </submittedName>
</protein>
<evidence type="ECO:0000259" key="1">
    <source>
        <dbReference type="Pfam" id="PF13472"/>
    </source>
</evidence>
<accession>A0AAD9Y540</accession>
<proteinExistence type="predicted"/>
<dbReference type="GO" id="GO:0004622">
    <property type="term" value="F:phosphatidylcholine lysophospholipase activity"/>
    <property type="evidence" value="ECO:0007669"/>
    <property type="project" value="TreeGrafter"/>
</dbReference>
<evidence type="ECO:0000313" key="2">
    <source>
        <dbReference type="EMBL" id="KAK2741328.1"/>
    </source>
</evidence>
<dbReference type="AlphaFoldDB" id="A0AAD9Y540"/>